<keyword evidence="13" id="KW-1185">Reference proteome</keyword>
<dbReference type="NCBIfam" id="TIGR00042">
    <property type="entry name" value="RdgB/HAM1 family non-canonical purine NTP pyrophosphatase"/>
    <property type="match status" value="1"/>
</dbReference>
<dbReference type="GO" id="GO:0009117">
    <property type="term" value="P:nucleotide metabolic process"/>
    <property type="evidence" value="ECO:0007669"/>
    <property type="project" value="UniProtKB-KW"/>
</dbReference>
<comment type="catalytic activity">
    <reaction evidence="8 10">
        <text>dITP + H2O = dIMP + diphosphate + H(+)</text>
        <dbReference type="Rhea" id="RHEA:28342"/>
        <dbReference type="ChEBI" id="CHEBI:15377"/>
        <dbReference type="ChEBI" id="CHEBI:15378"/>
        <dbReference type="ChEBI" id="CHEBI:33019"/>
        <dbReference type="ChEBI" id="CHEBI:61194"/>
        <dbReference type="ChEBI" id="CHEBI:61382"/>
        <dbReference type="EC" id="3.6.1.66"/>
    </reaction>
</comment>
<evidence type="ECO:0000256" key="2">
    <source>
        <dbReference type="ARBA" id="ARBA00011738"/>
    </source>
</evidence>
<keyword evidence="3 10" id="KW-0479">Metal-binding</keyword>
<protein>
    <recommendedName>
        <fullName evidence="10">dITP/XTP pyrophosphatase</fullName>
        <ecNumber evidence="10">3.6.1.66</ecNumber>
    </recommendedName>
    <alternativeName>
        <fullName evidence="10">Non-canonical purine NTP pyrophosphatase</fullName>
    </alternativeName>
    <alternativeName>
        <fullName evidence="10">Non-standard purine NTP pyrophosphatase</fullName>
    </alternativeName>
    <alternativeName>
        <fullName evidence="10">Nucleoside-triphosphate diphosphatase</fullName>
    </alternativeName>
    <alternativeName>
        <fullName evidence="10">Nucleoside-triphosphate pyrophosphatase</fullName>
        <shortName evidence="10">NTPase</shortName>
    </alternativeName>
</protein>
<evidence type="ECO:0000256" key="11">
    <source>
        <dbReference type="RuleBase" id="RU003781"/>
    </source>
</evidence>
<dbReference type="GO" id="GO:0046872">
    <property type="term" value="F:metal ion binding"/>
    <property type="evidence" value="ECO:0007669"/>
    <property type="project" value="UniProtKB-KW"/>
</dbReference>
<sequence>MNRVLIATMNPGKVNDFKVLFEPQGIEVVSLLDLADPIEDIEETGVTFAENAAIKAETIAEMMQIPVVSDDSGLSIDALNGEPGVYSARYAGLEKNDQKNIDKVLKKMQHLSGKERAARFVCAMAFAEPGKETIIKHGYCEGFITSEMKGTNGFGYDPIFQPLGYDKTMAELSPEEKGAISHRGQALRQLKSSLF</sequence>
<keyword evidence="7 10" id="KW-0546">Nucleotide metabolism</keyword>
<dbReference type="CDD" id="cd00515">
    <property type="entry name" value="HAM1"/>
    <property type="match status" value="1"/>
</dbReference>
<feature type="binding site" evidence="10">
    <location>
        <position position="71"/>
    </location>
    <ligand>
        <name>Mg(2+)</name>
        <dbReference type="ChEBI" id="CHEBI:18420"/>
    </ligand>
</feature>
<evidence type="ECO:0000313" key="13">
    <source>
        <dbReference type="Proteomes" id="UP000247922"/>
    </source>
</evidence>
<dbReference type="GO" id="GO:0017111">
    <property type="term" value="F:ribonucleoside triphosphate phosphatase activity"/>
    <property type="evidence" value="ECO:0007669"/>
    <property type="project" value="InterPro"/>
</dbReference>
<dbReference type="PANTHER" id="PTHR11067">
    <property type="entry name" value="INOSINE TRIPHOSPHATE PYROPHOSPHATASE/HAM1 PROTEIN"/>
    <property type="match status" value="1"/>
</dbReference>
<comment type="function">
    <text evidence="10">Pyrophosphatase that catalyzes the hydrolysis of nucleoside triphosphates to their monophosphate derivatives, with a high preference for the non-canonical purine nucleotides XTP (xanthosine triphosphate), dITP (deoxyinosine triphosphate) and ITP. Seems to function as a house-cleaning enzyme that removes non-canonical purine nucleotides from the nucleotide pool, thus preventing their incorporation into DNA/RNA and avoiding chromosomal lesions.</text>
</comment>
<evidence type="ECO:0000313" key="12">
    <source>
        <dbReference type="EMBL" id="PXW90055.1"/>
    </source>
</evidence>
<dbReference type="Gene3D" id="3.90.950.10">
    <property type="match status" value="1"/>
</dbReference>
<evidence type="ECO:0000256" key="9">
    <source>
        <dbReference type="ARBA" id="ARBA00052017"/>
    </source>
</evidence>
<dbReference type="Proteomes" id="UP000247922">
    <property type="component" value="Unassembled WGS sequence"/>
</dbReference>
<evidence type="ECO:0000256" key="5">
    <source>
        <dbReference type="ARBA" id="ARBA00022801"/>
    </source>
</evidence>
<dbReference type="EMBL" id="QJJR01000008">
    <property type="protein sequence ID" value="PXW90055.1"/>
    <property type="molecule type" value="Genomic_DNA"/>
</dbReference>
<proteinExistence type="inferred from homology"/>
<dbReference type="AlphaFoldDB" id="A0A2V3WCW3"/>
<comment type="similarity">
    <text evidence="1 10 11">Belongs to the HAM1 NTPase family.</text>
</comment>
<dbReference type="FunFam" id="3.90.950.10:FF:000001">
    <property type="entry name" value="dITP/XTP pyrophosphatase"/>
    <property type="match status" value="1"/>
</dbReference>
<gene>
    <name evidence="12" type="ORF">DES38_10869</name>
</gene>
<dbReference type="GO" id="GO:0000166">
    <property type="term" value="F:nucleotide binding"/>
    <property type="evidence" value="ECO:0007669"/>
    <property type="project" value="UniProtKB-KW"/>
</dbReference>
<reference evidence="12 13" key="1">
    <citation type="submission" date="2018-05" db="EMBL/GenBank/DDBJ databases">
        <title>Genomic Encyclopedia of Type Strains, Phase IV (KMG-IV): sequencing the most valuable type-strain genomes for metagenomic binning, comparative biology and taxonomic classification.</title>
        <authorList>
            <person name="Goeker M."/>
        </authorList>
    </citation>
    <scope>NUCLEOTIDE SEQUENCE [LARGE SCALE GENOMIC DNA]</scope>
    <source>
        <strain evidence="12 13">DSM 22440</strain>
    </source>
</reference>
<dbReference type="NCBIfam" id="NF011397">
    <property type="entry name" value="PRK14822.1"/>
    <property type="match status" value="1"/>
</dbReference>
<dbReference type="GO" id="GO:0009146">
    <property type="term" value="P:purine nucleoside triphosphate catabolic process"/>
    <property type="evidence" value="ECO:0007669"/>
    <property type="project" value="UniProtKB-UniRule"/>
</dbReference>
<dbReference type="OrthoDB" id="9807456at2"/>
<feature type="binding site" evidence="10">
    <location>
        <begin position="182"/>
        <end position="183"/>
    </location>
    <ligand>
        <name>substrate</name>
    </ligand>
</feature>
<dbReference type="PANTHER" id="PTHR11067:SF9">
    <property type="entry name" value="INOSINE TRIPHOSPHATE PYROPHOSPHATASE"/>
    <property type="match status" value="1"/>
</dbReference>
<keyword evidence="4 10" id="KW-0547">Nucleotide-binding</keyword>
<name>A0A2V3WCW3_9BACI</name>
<dbReference type="Pfam" id="PF01725">
    <property type="entry name" value="Ham1p_like"/>
    <property type="match status" value="1"/>
</dbReference>
<evidence type="ECO:0000256" key="6">
    <source>
        <dbReference type="ARBA" id="ARBA00022842"/>
    </source>
</evidence>
<feature type="binding site" evidence="10">
    <location>
        <position position="177"/>
    </location>
    <ligand>
        <name>substrate</name>
    </ligand>
</feature>
<evidence type="ECO:0000256" key="4">
    <source>
        <dbReference type="ARBA" id="ARBA00022741"/>
    </source>
</evidence>
<accession>A0A2V3WCW3</accession>
<feature type="binding site" evidence="10">
    <location>
        <position position="42"/>
    </location>
    <ligand>
        <name>Mg(2+)</name>
        <dbReference type="ChEBI" id="CHEBI:18420"/>
    </ligand>
</feature>
<comment type="catalytic activity">
    <reaction evidence="10">
        <text>ITP + H2O = IMP + diphosphate + H(+)</text>
        <dbReference type="Rhea" id="RHEA:29399"/>
        <dbReference type="ChEBI" id="CHEBI:15377"/>
        <dbReference type="ChEBI" id="CHEBI:15378"/>
        <dbReference type="ChEBI" id="CHEBI:33019"/>
        <dbReference type="ChEBI" id="CHEBI:58053"/>
        <dbReference type="ChEBI" id="CHEBI:61402"/>
        <dbReference type="EC" id="3.6.1.66"/>
    </reaction>
</comment>
<feature type="active site" description="Proton acceptor" evidence="10">
    <location>
        <position position="71"/>
    </location>
</feature>
<dbReference type="GO" id="GO:0036220">
    <property type="term" value="F:ITP diphosphatase activity"/>
    <property type="evidence" value="ECO:0007669"/>
    <property type="project" value="UniProtKB-UniRule"/>
</dbReference>
<dbReference type="GO" id="GO:0035870">
    <property type="term" value="F:dITP diphosphatase activity"/>
    <property type="evidence" value="ECO:0007669"/>
    <property type="project" value="UniProtKB-UniRule"/>
</dbReference>
<keyword evidence="6 10" id="KW-0460">Magnesium</keyword>
<feature type="binding site" evidence="10">
    <location>
        <begin position="154"/>
        <end position="157"/>
    </location>
    <ligand>
        <name>substrate</name>
    </ligand>
</feature>
<feature type="binding site" evidence="10">
    <location>
        <position position="72"/>
    </location>
    <ligand>
        <name>substrate</name>
    </ligand>
</feature>
<dbReference type="InterPro" id="IPR002637">
    <property type="entry name" value="RdgB/HAM1"/>
</dbReference>
<comment type="caution">
    <text evidence="12">The sequence shown here is derived from an EMBL/GenBank/DDBJ whole genome shotgun (WGS) entry which is preliminary data.</text>
</comment>
<dbReference type="GO" id="GO:0036222">
    <property type="term" value="F:XTP diphosphatase activity"/>
    <property type="evidence" value="ECO:0007669"/>
    <property type="project" value="UniProtKB-UniRule"/>
</dbReference>
<dbReference type="InterPro" id="IPR020922">
    <property type="entry name" value="dITP/XTP_pyrophosphatase"/>
</dbReference>
<comment type="catalytic activity">
    <reaction evidence="9 10">
        <text>XTP + H2O = XMP + diphosphate + H(+)</text>
        <dbReference type="Rhea" id="RHEA:28610"/>
        <dbReference type="ChEBI" id="CHEBI:15377"/>
        <dbReference type="ChEBI" id="CHEBI:15378"/>
        <dbReference type="ChEBI" id="CHEBI:33019"/>
        <dbReference type="ChEBI" id="CHEBI:57464"/>
        <dbReference type="ChEBI" id="CHEBI:61314"/>
        <dbReference type="EC" id="3.6.1.66"/>
    </reaction>
</comment>
<feature type="binding site" evidence="10">
    <location>
        <begin position="8"/>
        <end position="13"/>
    </location>
    <ligand>
        <name>substrate</name>
    </ligand>
</feature>
<evidence type="ECO:0000256" key="8">
    <source>
        <dbReference type="ARBA" id="ARBA00051875"/>
    </source>
</evidence>
<dbReference type="EC" id="3.6.1.66" evidence="10"/>
<evidence type="ECO:0000256" key="1">
    <source>
        <dbReference type="ARBA" id="ARBA00008023"/>
    </source>
</evidence>
<evidence type="ECO:0000256" key="7">
    <source>
        <dbReference type="ARBA" id="ARBA00023080"/>
    </source>
</evidence>
<comment type="cofactor">
    <cofactor evidence="10">
        <name>Mg(2+)</name>
        <dbReference type="ChEBI" id="CHEBI:18420"/>
    </cofactor>
    <text evidence="10">Binds 1 Mg(2+) ion per subunit.</text>
</comment>
<keyword evidence="5 10" id="KW-0378">Hydrolase</keyword>
<comment type="subunit">
    <text evidence="2 10">Homodimer.</text>
</comment>
<evidence type="ECO:0000256" key="10">
    <source>
        <dbReference type="HAMAP-Rule" id="MF_01405"/>
    </source>
</evidence>
<dbReference type="InterPro" id="IPR029001">
    <property type="entry name" value="ITPase-like_fam"/>
</dbReference>
<evidence type="ECO:0000256" key="3">
    <source>
        <dbReference type="ARBA" id="ARBA00022723"/>
    </source>
</evidence>
<dbReference type="GO" id="GO:0005829">
    <property type="term" value="C:cytosol"/>
    <property type="evidence" value="ECO:0007669"/>
    <property type="project" value="TreeGrafter"/>
</dbReference>
<dbReference type="RefSeq" id="WP_110251591.1">
    <property type="nucleotide sequence ID" value="NZ_QJJR01000008.1"/>
</dbReference>
<dbReference type="HAMAP" id="MF_01405">
    <property type="entry name" value="Non_canon_purine_NTPase"/>
    <property type="match status" value="1"/>
</dbReference>
<dbReference type="SUPFAM" id="SSF52972">
    <property type="entry name" value="ITPase-like"/>
    <property type="match status" value="1"/>
</dbReference>
<organism evidence="12 13">
    <name type="scientific">Streptohalobacillus salinus</name>
    <dbReference type="NCBI Taxonomy" id="621096"/>
    <lineage>
        <taxon>Bacteria</taxon>
        <taxon>Bacillati</taxon>
        <taxon>Bacillota</taxon>
        <taxon>Bacilli</taxon>
        <taxon>Bacillales</taxon>
        <taxon>Bacillaceae</taxon>
        <taxon>Streptohalobacillus</taxon>
    </lineage>
</organism>